<protein>
    <submittedName>
        <fullName evidence="1">Uncharacterized protein</fullName>
    </submittedName>
</protein>
<dbReference type="InParanoid" id="A0A140LAZ5"/>
<keyword evidence="2" id="KW-1185">Reference proteome</keyword>
<proteinExistence type="predicted"/>
<dbReference type="AlphaFoldDB" id="A0A140LAZ5"/>
<accession>A0A140LAZ5</accession>
<comment type="caution">
    <text evidence="1">The sequence shown here is derived from an EMBL/GenBank/DDBJ whole genome shotgun (WGS) entry which is preliminary data.</text>
</comment>
<evidence type="ECO:0000313" key="1">
    <source>
        <dbReference type="EMBL" id="KXG77720.1"/>
    </source>
</evidence>
<dbReference type="OrthoDB" id="1797346at2"/>
<sequence>MALTFTASSTGSTLQTANVSIVVSPTSGVLSATNMLPRDTVTAVINVSNTGDVDEYYFVTADWKPSGSTTASLAALLADNLNVSVSASPGSTIYTGKLSGLIDQPASPGHALALSTGNQDVTFTFHLPSTVGNAVQNIDITLDFVFVATA</sequence>
<evidence type="ECO:0000313" key="2">
    <source>
        <dbReference type="Proteomes" id="UP000070427"/>
    </source>
</evidence>
<dbReference type="STRING" id="520764.AN618_09180"/>
<organism evidence="1 2">
    <name type="scientific">Fervidicola ferrireducens</name>
    <dbReference type="NCBI Taxonomy" id="520764"/>
    <lineage>
        <taxon>Bacteria</taxon>
        <taxon>Bacillati</taxon>
        <taxon>Bacillota</taxon>
        <taxon>Clostridia</taxon>
        <taxon>Thermosediminibacterales</taxon>
        <taxon>Thermosediminibacteraceae</taxon>
        <taxon>Fervidicola</taxon>
    </lineage>
</organism>
<gene>
    <name evidence="1" type="ORF">AN618_09180</name>
</gene>
<dbReference type="EMBL" id="LOED01000008">
    <property type="protein sequence ID" value="KXG77720.1"/>
    <property type="molecule type" value="Genomic_DNA"/>
</dbReference>
<dbReference type="Proteomes" id="UP000070427">
    <property type="component" value="Unassembled WGS sequence"/>
</dbReference>
<name>A0A140LAZ5_9FIRM</name>
<reference evidence="1 2" key="1">
    <citation type="submission" date="2015-12" db="EMBL/GenBank/DDBJ databases">
        <title>Draft genome sequnece of Fervidicola ferrireducens strain Y170.</title>
        <authorList>
            <person name="Patel B.K."/>
        </authorList>
    </citation>
    <scope>NUCLEOTIDE SEQUENCE [LARGE SCALE GENOMIC DNA]</scope>
    <source>
        <strain evidence="1 2">Y170</strain>
    </source>
</reference>
<dbReference type="RefSeq" id="WP_066352636.1">
    <property type="nucleotide sequence ID" value="NZ_LOED01000008.1"/>
</dbReference>